<dbReference type="EnsemblPlants" id="Pp3c4_16419V3.1">
    <property type="protein sequence ID" value="PAC:32921407.CDS.1"/>
    <property type="gene ID" value="Pp3c4_16419"/>
</dbReference>
<evidence type="ECO:0000313" key="3">
    <source>
        <dbReference type="Proteomes" id="UP000006727"/>
    </source>
</evidence>
<gene>
    <name evidence="1" type="ORF">PHYPA_006308</name>
</gene>
<dbReference type="Gramene" id="Pp3c4_16419V3.1">
    <property type="protein sequence ID" value="PAC:32921407.CDS.1"/>
    <property type="gene ID" value="Pp3c4_16419"/>
</dbReference>
<name>A0A2K1KNR9_PHYPA</name>
<dbReference type="EMBL" id="ABEU02000004">
    <property type="protein sequence ID" value="PNR55411.1"/>
    <property type="molecule type" value="Genomic_DNA"/>
</dbReference>
<keyword evidence="3" id="KW-1185">Reference proteome</keyword>
<evidence type="ECO:0000313" key="1">
    <source>
        <dbReference type="EMBL" id="PNR55411.1"/>
    </source>
</evidence>
<dbReference type="InParanoid" id="A0A2K1KNR9"/>
<accession>A0A2K1KNR9</accession>
<sequence length="164" mass="18667">MAIVASVVPFRCLTIRGGFLNASNSFSSIHRRCLHTAFPFIFAVVSVNYQGQGSTYCSFDLNFIEGRSEKLFAVQFSPRKDLQRWILSQVLHGSEILDSVVCTAAEFDPLISVLDKCPLWWLIVHCYIFSKRLFEEVVVGVSGYGETAYASFVTKLQIRMFFWQ</sequence>
<evidence type="ECO:0000313" key="2">
    <source>
        <dbReference type="EnsemblPlants" id="PAC:32921407.CDS.1"/>
    </source>
</evidence>
<dbReference type="AlphaFoldDB" id="A0A2K1KNR9"/>
<dbReference type="Proteomes" id="UP000006727">
    <property type="component" value="Chromosome 4"/>
</dbReference>
<organism evidence="1">
    <name type="scientific">Physcomitrium patens</name>
    <name type="common">Spreading-leaved earth moss</name>
    <name type="synonym">Physcomitrella patens</name>
    <dbReference type="NCBI Taxonomy" id="3218"/>
    <lineage>
        <taxon>Eukaryota</taxon>
        <taxon>Viridiplantae</taxon>
        <taxon>Streptophyta</taxon>
        <taxon>Embryophyta</taxon>
        <taxon>Bryophyta</taxon>
        <taxon>Bryophytina</taxon>
        <taxon>Bryopsida</taxon>
        <taxon>Funariidae</taxon>
        <taxon>Funariales</taxon>
        <taxon>Funariaceae</taxon>
        <taxon>Physcomitrium</taxon>
    </lineage>
</organism>
<reference evidence="1 3" key="2">
    <citation type="journal article" date="2018" name="Plant J.">
        <title>The Physcomitrella patens chromosome-scale assembly reveals moss genome structure and evolution.</title>
        <authorList>
            <person name="Lang D."/>
            <person name="Ullrich K.K."/>
            <person name="Murat F."/>
            <person name="Fuchs J."/>
            <person name="Jenkins J."/>
            <person name="Haas F.B."/>
            <person name="Piednoel M."/>
            <person name="Gundlach H."/>
            <person name="Van Bel M."/>
            <person name="Meyberg R."/>
            <person name="Vives C."/>
            <person name="Morata J."/>
            <person name="Symeonidi A."/>
            <person name="Hiss M."/>
            <person name="Muchero W."/>
            <person name="Kamisugi Y."/>
            <person name="Saleh O."/>
            <person name="Blanc G."/>
            <person name="Decker E.L."/>
            <person name="van Gessel N."/>
            <person name="Grimwood J."/>
            <person name="Hayes R.D."/>
            <person name="Graham S.W."/>
            <person name="Gunter L.E."/>
            <person name="McDaniel S.F."/>
            <person name="Hoernstein S.N.W."/>
            <person name="Larsson A."/>
            <person name="Li F.W."/>
            <person name="Perroud P.F."/>
            <person name="Phillips J."/>
            <person name="Ranjan P."/>
            <person name="Rokshar D.S."/>
            <person name="Rothfels C.J."/>
            <person name="Schneider L."/>
            <person name="Shu S."/>
            <person name="Stevenson D.W."/>
            <person name="Thummler F."/>
            <person name="Tillich M."/>
            <person name="Villarreal Aguilar J.C."/>
            <person name="Widiez T."/>
            <person name="Wong G.K."/>
            <person name="Wymore A."/>
            <person name="Zhang Y."/>
            <person name="Zimmer A.D."/>
            <person name="Quatrano R.S."/>
            <person name="Mayer K.F.X."/>
            <person name="Goodstein D."/>
            <person name="Casacuberta J.M."/>
            <person name="Vandepoele K."/>
            <person name="Reski R."/>
            <person name="Cuming A.C."/>
            <person name="Tuskan G.A."/>
            <person name="Maumus F."/>
            <person name="Salse J."/>
            <person name="Schmutz J."/>
            <person name="Rensing S.A."/>
        </authorList>
    </citation>
    <scope>NUCLEOTIDE SEQUENCE [LARGE SCALE GENOMIC DNA]</scope>
    <source>
        <strain evidence="2 3">cv. Gransden 2004</strain>
    </source>
</reference>
<proteinExistence type="predicted"/>
<reference evidence="2" key="3">
    <citation type="submission" date="2020-12" db="UniProtKB">
        <authorList>
            <consortium name="EnsemblPlants"/>
        </authorList>
    </citation>
    <scope>IDENTIFICATION</scope>
</reference>
<protein>
    <submittedName>
        <fullName evidence="1 2">Uncharacterized protein</fullName>
    </submittedName>
</protein>
<reference evidence="1 3" key="1">
    <citation type="journal article" date="2008" name="Science">
        <title>The Physcomitrella genome reveals evolutionary insights into the conquest of land by plants.</title>
        <authorList>
            <person name="Rensing S."/>
            <person name="Lang D."/>
            <person name="Zimmer A."/>
            <person name="Terry A."/>
            <person name="Salamov A."/>
            <person name="Shapiro H."/>
            <person name="Nishiyama T."/>
            <person name="Perroud P.-F."/>
            <person name="Lindquist E."/>
            <person name="Kamisugi Y."/>
            <person name="Tanahashi T."/>
            <person name="Sakakibara K."/>
            <person name="Fujita T."/>
            <person name="Oishi K."/>
            <person name="Shin-I T."/>
            <person name="Kuroki Y."/>
            <person name="Toyoda A."/>
            <person name="Suzuki Y."/>
            <person name="Hashimoto A."/>
            <person name="Yamaguchi K."/>
            <person name="Sugano A."/>
            <person name="Kohara Y."/>
            <person name="Fujiyama A."/>
            <person name="Anterola A."/>
            <person name="Aoki S."/>
            <person name="Ashton N."/>
            <person name="Barbazuk W.B."/>
            <person name="Barker E."/>
            <person name="Bennetzen J."/>
            <person name="Bezanilla M."/>
            <person name="Blankenship R."/>
            <person name="Cho S.H."/>
            <person name="Dutcher S."/>
            <person name="Estelle M."/>
            <person name="Fawcett J.A."/>
            <person name="Gundlach H."/>
            <person name="Hanada K."/>
            <person name="Heyl A."/>
            <person name="Hicks K.A."/>
            <person name="Hugh J."/>
            <person name="Lohr M."/>
            <person name="Mayer K."/>
            <person name="Melkozernov A."/>
            <person name="Murata T."/>
            <person name="Nelson D."/>
            <person name="Pils B."/>
            <person name="Prigge M."/>
            <person name="Reiss B."/>
            <person name="Renner T."/>
            <person name="Rombauts S."/>
            <person name="Rushton P."/>
            <person name="Sanderfoot A."/>
            <person name="Schween G."/>
            <person name="Shiu S.-H."/>
            <person name="Stueber K."/>
            <person name="Theodoulou F.L."/>
            <person name="Tu H."/>
            <person name="Van de Peer Y."/>
            <person name="Verrier P.J."/>
            <person name="Waters E."/>
            <person name="Wood A."/>
            <person name="Yang L."/>
            <person name="Cove D."/>
            <person name="Cuming A."/>
            <person name="Hasebe M."/>
            <person name="Lucas S."/>
            <person name="Mishler D.B."/>
            <person name="Reski R."/>
            <person name="Grigoriev I."/>
            <person name="Quatrano R.S."/>
            <person name="Boore J.L."/>
        </authorList>
    </citation>
    <scope>NUCLEOTIDE SEQUENCE [LARGE SCALE GENOMIC DNA]</scope>
    <source>
        <strain evidence="2 3">cv. Gransden 2004</strain>
    </source>
</reference>